<comment type="caution">
    <text evidence="2">The sequence shown here is derived from an EMBL/GenBank/DDBJ whole genome shotgun (WGS) entry which is preliminary data.</text>
</comment>
<keyword evidence="1" id="KW-0472">Membrane</keyword>
<evidence type="ECO:0000313" key="3">
    <source>
        <dbReference type="Proteomes" id="UP000182798"/>
    </source>
</evidence>
<gene>
    <name evidence="2" type="ORF">BGC33_08415</name>
</gene>
<feature type="transmembrane region" description="Helical" evidence="1">
    <location>
        <begin position="135"/>
        <end position="155"/>
    </location>
</feature>
<protein>
    <submittedName>
        <fullName evidence="2">Uncharacterized protein</fullName>
    </submittedName>
</protein>
<keyword evidence="1" id="KW-0812">Transmembrane</keyword>
<dbReference type="Proteomes" id="UP000182798">
    <property type="component" value="Unassembled WGS sequence"/>
</dbReference>
<name>A0A1J5TSL1_9GAMM</name>
<reference evidence="3" key="1">
    <citation type="submission" date="2016-09" db="EMBL/GenBank/DDBJ databases">
        <title>Genome Sequence of Bathymodiolus thermophilus sulfur-oxidizing gill endosymbiont.</title>
        <authorList>
            <person name="Ponnudurai R."/>
            <person name="Kleiner M."/>
            <person name="Sayavedra L."/>
            <person name="Thuermer A."/>
            <person name="Felbeck H."/>
            <person name="Schlueter R."/>
            <person name="Schweder T."/>
            <person name="Markert S."/>
        </authorList>
    </citation>
    <scope>NUCLEOTIDE SEQUENCE [LARGE SCALE GENOMIC DNA]</scope>
    <source>
        <strain evidence="3">BAT/CrabSpa'14</strain>
    </source>
</reference>
<evidence type="ECO:0000313" key="2">
    <source>
        <dbReference type="EMBL" id="OIR23875.1"/>
    </source>
</evidence>
<dbReference type="AlphaFoldDB" id="A0A1J5TSL1"/>
<sequence>MIVWRRICFQYRNNRCKKGKPVKKTAIEVYALLVCLGAMTCLSVNIGLVLHDTVSLVKPSLTISTYQYNNHQNNDNYWQHQVGQSNIIQLNDLALNPKKDKKFVKRPTKNELTQQRLDSYQSVIEAERRSAIRDLIFEFIVILVSSILFFTHWRFVLHEKK</sequence>
<organism evidence="2 3">
    <name type="scientific">Bathymodiolus thermophilus thioautotrophic gill symbiont</name>
    <dbReference type="NCBI Taxonomy" id="2360"/>
    <lineage>
        <taxon>Bacteria</taxon>
        <taxon>Pseudomonadati</taxon>
        <taxon>Pseudomonadota</taxon>
        <taxon>Gammaproteobacteria</taxon>
        <taxon>sulfur-oxidizing symbionts</taxon>
    </lineage>
</organism>
<feature type="transmembrane region" description="Helical" evidence="1">
    <location>
        <begin position="29"/>
        <end position="50"/>
    </location>
</feature>
<keyword evidence="1" id="KW-1133">Transmembrane helix</keyword>
<accession>A0A1J5TSL1</accession>
<proteinExistence type="predicted"/>
<evidence type="ECO:0000256" key="1">
    <source>
        <dbReference type="SAM" id="Phobius"/>
    </source>
</evidence>
<dbReference type="EMBL" id="MIQH01001039">
    <property type="protein sequence ID" value="OIR23875.1"/>
    <property type="molecule type" value="Genomic_DNA"/>
</dbReference>